<comment type="similarity">
    <text evidence="1">Belongs to the peptidase S33 family.</text>
</comment>
<dbReference type="Pfam" id="PF08386">
    <property type="entry name" value="Abhydrolase_4"/>
    <property type="match status" value="1"/>
</dbReference>
<dbReference type="InterPro" id="IPR013595">
    <property type="entry name" value="Pept_S33_TAP-like_C"/>
</dbReference>
<feature type="region of interest" description="Disordered" evidence="3">
    <location>
        <begin position="535"/>
        <end position="557"/>
    </location>
</feature>
<dbReference type="VEuPathDB" id="FungiDB:AB675_8355"/>
<dbReference type="InterPro" id="IPR029058">
    <property type="entry name" value="AB_hydrolase_fold"/>
</dbReference>
<dbReference type="PANTHER" id="PTHR43248:SF25">
    <property type="entry name" value="AB HYDROLASE-1 DOMAIN-CONTAINING PROTEIN-RELATED"/>
    <property type="match status" value="1"/>
</dbReference>
<sequence length="591" mass="63421">MAIILLPLVLLPLALAIPHVSRASKFNSTIEWRSCPEVKDLVDASNGVEGAPFDCATLPVPLDYEANDGVLLDLALFRVNATKEPVLGTVLFNPGGPGGTGGENLPIQGPDIVETLGGQYHVVSWDPRGTGNTLPFNCNHTQFASTLSKRDEAAHLINTNVTEYFLSEGWEASVAYADACFEQMQETGRLIGTAYTARDMLAIVDALSEGGQLRYWGLSYGTALGNYFAALFPDRIERMLLDANMNPWEYRRGSYGPYPQDSDKTFNAFLDECIKNAPNCSLATSTNASSSADIIEAINASPNIGFAELAASASTSTADYYALLISKFWVFRRLYDPIGWPTLAEDLAFLLAGKIPESLLPANTTGDAPPKYNALAPNALDGIRCSDALWSGTTDPLEILDDVEKSANTSLDFADTLFTSTWACAAWKLPAKERLEGPFEHETSFPILFVNGLFDPATPAAFAVNASMGYKDSKVLLHNGYGHGLMANPSECVKGYVSRYFMDGELPEESGEDGEICERDQGPWEMYADRIAAESSATESAGSETSSASGSTTSAASSATSTVTSGAMGRHTPFIHYVWLTAGVLGLAALL</sequence>
<proteinExistence type="inferred from homology"/>
<dbReference type="InterPro" id="IPR051601">
    <property type="entry name" value="Serine_prot/Carboxylest_S33"/>
</dbReference>
<evidence type="ECO:0000256" key="1">
    <source>
        <dbReference type="ARBA" id="ARBA00010088"/>
    </source>
</evidence>
<dbReference type="SUPFAM" id="SSF53474">
    <property type="entry name" value="alpha/beta-Hydrolases"/>
    <property type="match status" value="1"/>
</dbReference>
<dbReference type="OrthoDB" id="425534at2759"/>
<dbReference type="InterPro" id="IPR000073">
    <property type="entry name" value="AB_hydrolase_1"/>
</dbReference>
<keyword evidence="4" id="KW-0732">Signal</keyword>
<dbReference type="RefSeq" id="XP_018004242.1">
    <property type="nucleotide sequence ID" value="XM_018148794.1"/>
</dbReference>
<comment type="caution">
    <text evidence="7">The sequence shown here is derived from an EMBL/GenBank/DDBJ whole genome shotgun (WGS) entry which is preliminary data.</text>
</comment>
<dbReference type="GeneID" id="28740674"/>
<reference evidence="7 8" key="1">
    <citation type="submission" date="2015-06" db="EMBL/GenBank/DDBJ databases">
        <title>Draft genome of the ant-associated black yeast Phialophora attae CBS 131958.</title>
        <authorList>
            <person name="Moreno L.F."/>
            <person name="Stielow B.J."/>
            <person name="de Hoog S."/>
            <person name="Vicente V.A."/>
            <person name="Weiss V.A."/>
            <person name="de Vries M."/>
            <person name="Cruz L.M."/>
            <person name="Souza E.M."/>
        </authorList>
    </citation>
    <scope>NUCLEOTIDE SEQUENCE [LARGE SCALE GENOMIC DNA]</scope>
    <source>
        <strain evidence="7 8">CBS 131958</strain>
    </source>
</reference>
<evidence type="ECO:0000259" key="6">
    <source>
        <dbReference type="Pfam" id="PF08386"/>
    </source>
</evidence>
<dbReference type="PANTHER" id="PTHR43248">
    <property type="entry name" value="2-SUCCINYL-6-HYDROXY-2,4-CYCLOHEXADIENE-1-CARBOXYLATE SYNTHASE"/>
    <property type="match status" value="1"/>
</dbReference>
<dbReference type="Gene3D" id="3.40.50.1820">
    <property type="entry name" value="alpha/beta hydrolase"/>
    <property type="match status" value="1"/>
</dbReference>
<dbReference type="Proteomes" id="UP000038010">
    <property type="component" value="Unassembled WGS sequence"/>
</dbReference>
<accession>A0A0N0NR06</accession>
<feature type="signal peptide" evidence="4">
    <location>
        <begin position="1"/>
        <end position="16"/>
    </location>
</feature>
<dbReference type="STRING" id="1664694.A0A0N0NR06"/>
<evidence type="ECO:0000256" key="4">
    <source>
        <dbReference type="SAM" id="SignalP"/>
    </source>
</evidence>
<evidence type="ECO:0000256" key="3">
    <source>
        <dbReference type="SAM" id="MobiDB-lite"/>
    </source>
</evidence>
<keyword evidence="8" id="KW-1185">Reference proteome</keyword>
<feature type="chain" id="PRO_5005856872" evidence="4">
    <location>
        <begin position="17"/>
        <end position="591"/>
    </location>
</feature>
<evidence type="ECO:0000313" key="7">
    <source>
        <dbReference type="EMBL" id="KPI44279.1"/>
    </source>
</evidence>
<dbReference type="AlphaFoldDB" id="A0A0N0NR06"/>
<evidence type="ECO:0000313" key="8">
    <source>
        <dbReference type="Proteomes" id="UP000038010"/>
    </source>
</evidence>
<dbReference type="Pfam" id="PF00561">
    <property type="entry name" value="Abhydrolase_1"/>
    <property type="match status" value="1"/>
</dbReference>
<keyword evidence="2 7" id="KW-0378">Hydrolase</keyword>
<dbReference type="EMBL" id="LFJN01000003">
    <property type="protein sequence ID" value="KPI44279.1"/>
    <property type="molecule type" value="Genomic_DNA"/>
</dbReference>
<feature type="domain" description="Peptidase S33 tripeptidyl aminopeptidase-like C-terminal" evidence="6">
    <location>
        <begin position="413"/>
        <end position="509"/>
    </location>
</feature>
<protein>
    <submittedName>
        <fullName evidence="7">Putative hydrolase</fullName>
    </submittedName>
</protein>
<name>A0A0N0NR06_9EURO</name>
<gene>
    <name evidence="7" type="ORF">AB675_8355</name>
</gene>
<feature type="domain" description="AB hydrolase-1" evidence="5">
    <location>
        <begin position="89"/>
        <end position="249"/>
    </location>
</feature>
<evidence type="ECO:0000259" key="5">
    <source>
        <dbReference type="Pfam" id="PF00561"/>
    </source>
</evidence>
<organism evidence="7 8">
    <name type="scientific">Cyphellophora attinorum</name>
    <dbReference type="NCBI Taxonomy" id="1664694"/>
    <lineage>
        <taxon>Eukaryota</taxon>
        <taxon>Fungi</taxon>
        <taxon>Dikarya</taxon>
        <taxon>Ascomycota</taxon>
        <taxon>Pezizomycotina</taxon>
        <taxon>Eurotiomycetes</taxon>
        <taxon>Chaetothyriomycetidae</taxon>
        <taxon>Chaetothyriales</taxon>
        <taxon>Cyphellophoraceae</taxon>
        <taxon>Cyphellophora</taxon>
    </lineage>
</organism>
<evidence type="ECO:0000256" key="2">
    <source>
        <dbReference type="ARBA" id="ARBA00022801"/>
    </source>
</evidence>
<dbReference type="GO" id="GO:0016787">
    <property type="term" value="F:hydrolase activity"/>
    <property type="evidence" value="ECO:0007669"/>
    <property type="project" value="UniProtKB-KW"/>
</dbReference>